<dbReference type="PROSITE" id="PS51332">
    <property type="entry name" value="B12_BINDING"/>
    <property type="match status" value="1"/>
</dbReference>
<dbReference type="EMBL" id="BAABHQ010000007">
    <property type="protein sequence ID" value="GAA4877996.1"/>
    <property type="molecule type" value="Genomic_DNA"/>
</dbReference>
<dbReference type="Pfam" id="PF02607">
    <property type="entry name" value="B12-binding_2"/>
    <property type="match status" value="1"/>
</dbReference>
<accession>A0ABP9EFQ9</accession>
<dbReference type="InterPro" id="IPR050554">
    <property type="entry name" value="Met_Synthase/Corrinoid"/>
</dbReference>
<dbReference type="InterPro" id="IPR036594">
    <property type="entry name" value="Meth_synthase_dom"/>
</dbReference>
<evidence type="ECO:0000313" key="5">
    <source>
        <dbReference type="Proteomes" id="UP001500457"/>
    </source>
</evidence>
<gene>
    <name evidence="4" type="ORF">GCM10023203_30590</name>
</gene>
<dbReference type="PANTHER" id="PTHR45833">
    <property type="entry name" value="METHIONINE SYNTHASE"/>
    <property type="match status" value="1"/>
</dbReference>
<evidence type="ECO:0000259" key="3">
    <source>
        <dbReference type="PROSITE" id="PS51332"/>
    </source>
</evidence>
<organism evidence="4 5">
    <name type="scientific">Actinomycetospora straminea</name>
    <dbReference type="NCBI Taxonomy" id="663607"/>
    <lineage>
        <taxon>Bacteria</taxon>
        <taxon>Bacillati</taxon>
        <taxon>Actinomycetota</taxon>
        <taxon>Actinomycetes</taxon>
        <taxon>Pseudonocardiales</taxon>
        <taxon>Pseudonocardiaceae</taxon>
        <taxon>Actinomycetospora</taxon>
    </lineage>
</organism>
<evidence type="ECO:0000313" key="4">
    <source>
        <dbReference type="EMBL" id="GAA4877996.1"/>
    </source>
</evidence>
<sequence length="356" mass="36116">MTTTSPPTDPVALRAAYLERLAASDEPGAVAVALGALDAGVDAETVLLDVVAGAQREVGDLWAAGEWTVVQEHVATHISERVVAAVAQRAPAPASSALGKVAVACLDGEWHGLPARLLAEVLARHGWAVEFLGASVPAAQLATHLHRAGPDVVAISSSLPSRLPAARRMVEACHATGTPVLAGGAAFGEDGRWARAVGADGWAPDGRAAAAMLAADPDGPWFADEAATATGTPGDVPAREEQAVLHARRAELVRHVAAALRPETAGGPVGTVPDELADDLGHLVDFLAAAVFVDDPGLFDGFVRWVGTVTIPDGLRTGEVAAALDALAAALADSPRTVRLLRSAPGAHGGQPATVG</sequence>
<evidence type="ECO:0000256" key="2">
    <source>
        <dbReference type="ARBA" id="ARBA00023285"/>
    </source>
</evidence>
<comment type="caution">
    <text evidence="4">The sequence shown here is derived from an EMBL/GenBank/DDBJ whole genome shotgun (WGS) entry which is preliminary data.</text>
</comment>
<dbReference type="InterPro" id="IPR006158">
    <property type="entry name" value="Cobalamin-bd"/>
</dbReference>
<reference evidence="5" key="1">
    <citation type="journal article" date="2019" name="Int. J. Syst. Evol. Microbiol.">
        <title>The Global Catalogue of Microorganisms (GCM) 10K type strain sequencing project: providing services to taxonomists for standard genome sequencing and annotation.</title>
        <authorList>
            <consortium name="The Broad Institute Genomics Platform"/>
            <consortium name="The Broad Institute Genome Sequencing Center for Infectious Disease"/>
            <person name="Wu L."/>
            <person name="Ma J."/>
        </authorList>
    </citation>
    <scope>NUCLEOTIDE SEQUENCE [LARGE SCALE GENOMIC DNA]</scope>
    <source>
        <strain evidence="5">JCM 17983</strain>
    </source>
</reference>
<dbReference type="PANTHER" id="PTHR45833:SF1">
    <property type="entry name" value="METHIONINE SYNTHASE"/>
    <property type="match status" value="1"/>
</dbReference>
<keyword evidence="5" id="KW-1185">Reference proteome</keyword>
<feature type="domain" description="B12-binding" evidence="3">
    <location>
        <begin position="98"/>
        <end position="223"/>
    </location>
</feature>
<dbReference type="InterPro" id="IPR003759">
    <property type="entry name" value="Cbl-bd_cap"/>
</dbReference>
<keyword evidence="2" id="KW-0170">Cobalt</keyword>
<name>A0ABP9EFQ9_9PSEU</name>
<dbReference type="SUPFAM" id="SSF52242">
    <property type="entry name" value="Cobalamin (vitamin B12)-binding domain"/>
    <property type="match status" value="1"/>
</dbReference>
<evidence type="ECO:0000256" key="1">
    <source>
        <dbReference type="ARBA" id="ARBA00022723"/>
    </source>
</evidence>
<proteinExistence type="predicted"/>
<dbReference type="Gene3D" id="3.40.50.280">
    <property type="entry name" value="Cobalamin-binding domain"/>
    <property type="match status" value="1"/>
</dbReference>
<keyword evidence="1" id="KW-0479">Metal-binding</keyword>
<protein>
    <submittedName>
        <fullName evidence="4">Cobalamin-dependent protein</fullName>
    </submittedName>
</protein>
<dbReference type="RefSeq" id="WP_274231922.1">
    <property type="nucleotide sequence ID" value="NZ_BAABHQ010000007.1"/>
</dbReference>
<dbReference type="InterPro" id="IPR036724">
    <property type="entry name" value="Cobalamin-bd_sf"/>
</dbReference>
<dbReference type="Pfam" id="PF02310">
    <property type="entry name" value="B12-binding"/>
    <property type="match status" value="1"/>
</dbReference>
<dbReference type="Gene3D" id="1.10.1240.10">
    <property type="entry name" value="Methionine synthase domain"/>
    <property type="match status" value="1"/>
</dbReference>
<dbReference type="Proteomes" id="UP001500457">
    <property type="component" value="Unassembled WGS sequence"/>
</dbReference>